<keyword evidence="2" id="KW-1185">Reference proteome</keyword>
<reference evidence="1" key="2">
    <citation type="submission" date="2022-01" db="EMBL/GenBank/DDBJ databases">
        <authorList>
            <person name="Yamashiro T."/>
            <person name="Shiraishi A."/>
            <person name="Satake H."/>
            <person name="Nakayama K."/>
        </authorList>
    </citation>
    <scope>NUCLEOTIDE SEQUENCE</scope>
</reference>
<evidence type="ECO:0000313" key="2">
    <source>
        <dbReference type="Proteomes" id="UP001151760"/>
    </source>
</evidence>
<dbReference type="Proteomes" id="UP001151760">
    <property type="component" value="Unassembled WGS sequence"/>
</dbReference>
<gene>
    <name evidence="1" type="ORF">Tco_0769284</name>
</gene>
<reference evidence="1" key="1">
    <citation type="journal article" date="2022" name="Int. J. Mol. Sci.">
        <title>Draft Genome of Tanacetum Coccineum: Genomic Comparison of Closely Related Tanacetum-Family Plants.</title>
        <authorList>
            <person name="Yamashiro T."/>
            <person name="Shiraishi A."/>
            <person name="Nakayama K."/>
            <person name="Satake H."/>
        </authorList>
    </citation>
    <scope>NUCLEOTIDE SEQUENCE</scope>
</reference>
<dbReference type="EMBL" id="BQNB010011138">
    <property type="protein sequence ID" value="GJS86648.1"/>
    <property type="molecule type" value="Genomic_DNA"/>
</dbReference>
<sequence>MMVGQITYPYSAVSSSCQGAAVGVSITQILNSLLSEKGTDHNVLLCILDIIKGWTDKDFVYSTMNPESLYLYFGIHFEAAASSGSNAKLLDVYRVTDMRSNEKVKQRRFDLPHAADNYKDETTSGFKEVPCDNRNSFTAALAVLITGASQSRQHGKSESEVPFFMIIPSFHLLDQIDIHLSQV</sequence>
<comment type="caution">
    <text evidence="1">The sequence shown here is derived from an EMBL/GenBank/DDBJ whole genome shotgun (WGS) entry which is preliminary data.</text>
</comment>
<evidence type="ECO:0000313" key="1">
    <source>
        <dbReference type="EMBL" id="GJS86648.1"/>
    </source>
</evidence>
<protein>
    <submittedName>
        <fullName evidence="1">Uncharacterized protein</fullName>
    </submittedName>
</protein>
<accession>A0ABQ4ZCT6</accession>
<organism evidence="1 2">
    <name type="scientific">Tanacetum coccineum</name>
    <dbReference type="NCBI Taxonomy" id="301880"/>
    <lineage>
        <taxon>Eukaryota</taxon>
        <taxon>Viridiplantae</taxon>
        <taxon>Streptophyta</taxon>
        <taxon>Embryophyta</taxon>
        <taxon>Tracheophyta</taxon>
        <taxon>Spermatophyta</taxon>
        <taxon>Magnoliopsida</taxon>
        <taxon>eudicotyledons</taxon>
        <taxon>Gunneridae</taxon>
        <taxon>Pentapetalae</taxon>
        <taxon>asterids</taxon>
        <taxon>campanulids</taxon>
        <taxon>Asterales</taxon>
        <taxon>Asteraceae</taxon>
        <taxon>Asteroideae</taxon>
        <taxon>Anthemideae</taxon>
        <taxon>Anthemidinae</taxon>
        <taxon>Tanacetum</taxon>
    </lineage>
</organism>
<name>A0ABQ4ZCT6_9ASTR</name>
<proteinExistence type="predicted"/>